<dbReference type="GO" id="GO:0030246">
    <property type="term" value="F:carbohydrate binding"/>
    <property type="evidence" value="ECO:0007669"/>
    <property type="project" value="UniProtKB-KW"/>
</dbReference>
<reference evidence="4" key="1">
    <citation type="submission" date="2023-04" db="EMBL/GenBank/DDBJ databases">
        <authorList>
            <person name="Vijverberg K."/>
            <person name="Xiong W."/>
            <person name="Schranz E."/>
        </authorList>
    </citation>
    <scope>NUCLEOTIDE SEQUENCE</scope>
</reference>
<name>A0AA36A5F5_LACSI</name>
<dbReference type="PROSITE" id="PS51752">
    <property type="entry name" value="JACALIN_LECTIN"/>
    <property type="match status" value="1"/>
</dbReference>
<dbReference type="InterPro" id="IPR036404">
    <property type="entry name" value="Jacalin-like_lectin_dom_sf"/>
</dbReference>
<proteinExistence type="inferred from homology"/>
<dbReference type="InterPro" id="IPR001229">
    <property type="entry name" value="Jacalin-like_lectin_dom"/>
</dbReference>
<evidence type="ECO:0000313" key="5">
    <source>
        <dbReference type="Proteomes" id="UP001177003"/>
    </source>
</evidence>
<keyword evidence="2" id="KW-0430">Lectin</keyword>
<dbReference type="SUPFAM" id="SSF51101">
    <property type="entry name" value="Mannose-binding lectins"/>
    <property type="match status" value="1"/>
</dbReference>
<keyword evidence="5" id="KW-1185">Reference proteome</keyword>
<dbReference type="PANTHER" id="PTHR46506">
    <property type="entry name" value="OS05G0143600 PROTEIN"/>
    <property type="match status" value="1"/>
</dbReference>
<evidence type="ECO:0000256" key="2">
    <source>
        <dbReference type="ARBA" id="ARBA00022734"/>
    </source>
</evidence>
<comment type="similarity">
    <text evidence="1">Belongs to the jacalin lectin family.</text>
</comment>
<gene>
    <name evidence="4" type="ORF">LSALG_LOCUS42734</name>
</gene>
<dbReference type="Proteomes" id="UP001177003">
    <property type="component" value="Chromosome 9"/>
</dbReference>
<protein>
    <recommendedName>
        <fullName evidence="3">Jacalin-type lectin domain-containing protein</fullName>
    </recommendedName>
</protein>
<dbReference type="AlphaFoldDB" id="A0AA36A5F5"/>
<evidence type="ECO:0000313" key="4">
    <source>
        <dbReference type="EMBL" id="CAI9304353.1"/>
    </source>
</evidence>
<dbReference type="CDD" id="cd09612">
    <property type="entry name" value="Jacalin"/>
    <property type="match status" value="1"/>
</dbReference>
<accession>A0AA36A5F5</accession>
<evidence type="ECO:0000256" key="1">
    <source>
        <dbReference type="ARBA" id="ARBA00006568"/>
    </source>
</evidence>
<dbReference type="Gene3D" id="2.100.10.30">
    <property type="entry name" value="Jacalin-like lectin domain"/>
    <property type="match status" value="1"/>
</dbReference>
<dbReference type="InterPro" id="IPR033734">
    <property type="entry name" value="Jacalin-like_lectin_dom_plant"/>
</dbReference>
<dbReference type="EMBL" id="OX465085">
    <property type="protein sequence ID" value="CAI9304353.1"/>
    <property type="molecule type" value="Genomic_DNA"/>
</dbReference>
<evidence type="ECO:0000259" key="3">
    <source>
        <dbReference type="PROSITE" id="PS51752"/>
    </source>
</evidence>
<sequence length="180" mass="19615">MSINSHSLNAWDYMYNLLLSTTFIFSFENTFRSEMAGNGVQVGPWGGKGGVNPWTFIPDGRICEIRISASGCVDSIRFTYKDRDNVKHHSETYGGDGGSPHTFTFADDENLIGITGTVGVYAGYTVITSLSFLTNKKKYGPYGTTQGTSFSLPVAKGSFGGFSGNYGDYLDSFSVILHPY</sequence>
<dbReference type="Pfam" id="PF01419">
    <property type="entry name" value="Jacalin"/>
    <property type="match status" value="1"/>
</dbReference>
<feature type="domain" description="Jacalin-type lectin" evidence="3">
    <location>
        <begin position="39"/>
        <end position="179"/>
    </location>
</feature>
<organism evidence="4 5">
    <name type="scientific">Lactuca saligna</name>
    <name type="common">Willowleaf lettuce</name>
    <dbReference type="NCBI Taxonomy" id="75948"/>
    <lineage>
        <taxon>Eukaryota</taxon>
        <taxon>Viridiplantae</taxon>
        <taxon>Streptophyta</taxon>
        <taxon>Embryophyta</taxon>
        <taxon>Tracheophyta</taxon>
        <taxon>Spermatophyta</taxon>
        <taxon>Magnoliopsida</taxon>
        <taxon>eudicotyledons</taxon>
        <taxon>Gunneridae</taxon>
        <taxon>Pentapetalae</taxon>
        <taxon>asterids</taxon>
        <taxon>campanulids</taxon>
        <taxon>Asterales</taxon>
        <taxon>Asteraceae</taxon>
        <taxon>Cichorioideae</taxon>
        <taxon>Cichorieae</taxon>
        <taxon>Lactucinae</taxon>
        <taxon>Lactuca</taxon>
    </lineage>
</organism>
<dbReference type="SMART" id="SM00915">
    <property type="entry name" value="Jacalin"/>
    <property type="match status" value="1"/>
</dbReference>